<feature type="compositionally biased region" description="Polar residues" evidence="2">
    <location>
        <begin position="177"/>
        <end position="191"/>
    </location>
</feature>
<keyword evidence="3" id="KW-1133">Transmembrane helix</keyword>
<feature type="compositionally biased region" description="Polar residues" evidence="2">
    <location>
        <begin position="290"/>
        <end position="302"/>
    </location>
</feature>
<feature type="compositionally biased region" description="Pro residues" evidence="2">
    <location>
        <begin position="540"/>
        <end position="560"/>
    </location>
</feature>
<evidence type="ECO:0008006" key="6">
    <source>
        <dbReference type="Google" id="ProtNLM"/>
    </source>
</evidence>
<sequence>MVSNEEENSSPPAPNDRSSRSPKSPKRSKDRDSKAKERSRRDRGQSASTPGAVRSSSTSERKKRSSVADKSGRTSSRSSSVTKSPTRSPGTSSGKRKSSFPPPTSPGAVSSTSREKRKSSFPQATSPGAVPSTSRDMRKSTARSDKSRRTSDALVSPGASKRRGARPSNAKSKLMMGNTTRNGVVSSASNDMETGIVAETVDETEVEVLRAESDMTANALLEMNREVGALRSELQRTKEEQTTRSGMPLWKKICLVSLVVVFIGGIAAAVIAFTGGDSDDGAQRTAVNMPETTSGPTGQATTAFPEDIATSSPTVDTFLPPSPDVCSAVAEGRPVDGQEDWIEQPFSVSMNINLTVDTEGDIWWPGLQRNIQQLVMPPIVGCGNTTALDVFLVGNAQVNEDYVSVVPCEAGEEETDGSCYIVELQLVLFLKQIVSYDVVNDLSEHVEQVFQNSTDLLVDAQDEDSKIIKDIGTLDSKPVTESPSQHPSNSPTNGPSESPSFNPSVSTSAEPTNRSTPGPTTSPTPPQTPGPTQAPVSGPTLPPTPGPTVAPTPLPTPGPTFAPVSGPTLAPTLFPTPVPTFAPTPGPTTTAATPGPTTTSSLTPTPEPTLTPSSGPSAPPTLAPTPGPTTATPSTAPSTEPSTAPTTGQPSQSPSSAPTSKRMALEAMLSRFAPFDGNKGLAMDWLVADTWDIANDELQLWEERFALAVFYYATTGDGWNNNAGWLTPTHVCSWYGINGCNANGSVLRLELTIDRVNFNLVGDLPDELRALTNLEFMQFAWNKDLSGSIPSFLTAMTKLKELSLSDTGRTGPIPPALWTLTKLERLRLSGNYLTGTIPPGISALTNIRTIGLPFNDLVGSLPDEFSGMTRLEGLGVNENFLTGTIPPLPNVAACNLAVESDAFHFAARKTEGNCFTDTTNAPGTCNLSANQC</sequence>
<dbReference type="InterPro" id="IPR032675">
    <property type="entry name" value="LRR_dom_sf"/>
</dbReference>
<dbReference type="InterPro" id="IPR051848">
    <property type="entry name" value="PGIP"/>
</dbReference>
<accession>A0AAD2FRR2</accession>
<feature type="compositionally biased region" description="Basic and acidic residues" evidence="2">
    <location>
        <begin position="135"/>
        <end position="151"/>
    </location>
</feature>
<feature type="compositionally biased region" description="Low complexity" evidence="2">
    <location>
        <begin position="561"/>
        <end position="573"/>
    </location>
</feature>
<feature type="compositionally biased region" description="Low complexity" evidence="2">
    <location>
        <begin position="530"/>
        <end position="539"/>
    </location>
</feature>
<feature type="compositionally biased region" description="Polar residues" evidence="2">
    <location>
        <begin position="479"/>
        <end position="514"/>
    </location>
</feature>
<comment type="subcellular location">
    <subcellularLocation>
        <location evidence="1">Cell envelope</location>
    </subcellularLocation>
</comment>
<feature type="compositionally biased region" description="Pro residues" evidence="2">
    <location>
        <begin position="617"/>
        <end position="627"/>
    </location>
</feature>
<feature type="region of interest" description="Disordered" evidence="2">
    <location>
        <begin position="1"/>
        <end position="191"/>
    </location>
</feature>
<dbReference type="SUPFAM" id="SSF52058">
    <property type="entry name" value="L domain-like"/>
    <property type="match status" value="1"/>
</dbReference>
<dbReference type="PANTHER" id="PTHR48059:SF30">
    <property type="entry name" value="OS06G0587000 PROTEIN"/>
    <property type="match status" value="1"/>
</dbReference>
<evidence type="ECO:0000256" key="3">
    <source>
        <dbReference type="SAM" id="Phobius"/>
    </source>
</evidence>
<feature type="compositionally biased region" description="Pro residues" evidence="2">
    <location>
        <begin position="520"/>
        <end position="529"/>
    </location>
</feature>
<dbReference type="AlphaFoldDB" id="A0AAD2FRR2"/>
<evidence type="ECO:0000313" key="4">
    <source>
        <dbReference type="EMBL" id="CAJ1950800.1"/>
    </source>
</evidence>
<evidence type="ECO:0000313" key="5">
    <source>
        <dbReference type="Proteomes" id="UP001295423"/>
    </source>
</evidence>
<feature type="region of interest" description="Disordered" evidence="2">
    <location>
        <begin position="473"/>
        <end position="661"/>
    </location>
</feature>
<dbReference type="Gene3D" id="3.80.10.10">
    <property type="entry name" value="Ribonuclease Inhibitor"/>
    <property type="match status" value="1"/>
</dbReference>
<keyword evidence="5" id="KW-1185">Reference proteome</keyword>
<gene>
    <name evidence="4" type="ORF">CYCCA115_LOCUS12763</name>
</gene>
<keyword evidence="3" id="KW-0812">Transmembrane</keyword>
<evidence type="ECO:0000256" key="1">
    <source>
        <dbReference type="ARBA" id="ARBA00004196"/>
    </source>
</evidence>
<protein>
    <recommendedName>
        <fullName evidence="6">L domain-like protein</fullName>
    </recommendedName>
</protein>
<organism evidence="4 5">
    <name type="scientific">Cylindrotheca closterium</name>
    <dbReference type="NCBI Taxonomy" id="2856"/>
    <lineage>
        <taxon>Eukaryota</taxon>
        <taxon>Sar</taxon>
        <taxon>Stramenopiles</taxon>
        <taxon>Ochrophyta</taxon>
        <taxon>Bacillariophyta</taxon>
        <taxon>Bacillariophyceae</taxon>
        <taxon>Bacillariophycidae</taxon>
        <taxon>Bacillariales</taxon>
        <taxon>Bacillariaceae</taxon>
        <taxon>Cylindrotheca</taxon>
    </lineage>
</organism>
<feature type="compositionally biased region" description="Low complexity" evidence="2">
    <location>
        <begin position="628"/>
        <end position="660"/>
    </location>
</feature>
<dbReference type="PANTHER" id="PTHR48059">
    <property type="entry name" value="POLYGALACTURONASE INHIBITOR 1"/>
    <property type="match status" value="1"/>
</dbReference>
<comment type="caution">
    <text evidence="4">The sequence shown here is derived from an EMBL/GenBank/DDBJ whole genome shotgun (WGS) entry which is preliminary data.</text>
</comment>
<dbReference type="InterPro" id="IPR001611">
    <property type="entry name" value="Leu-rich_rpt"/>
</dbReference>
<dbReference type="EMBL" id="CAKOGP040001770">
    <property type="protein sequence ID" value="CAJ1950800.1"/>
    <property type="molecule type" value="Genomic_DNA"/>
</dbReference>
<evidence type="ECO:0000256" key="2">
    <source>
        <dbReference type="SAM" id="MobiDB-lite"/>
    </source>
</evidence>
<feature type="compositionally biased region" description="Basic and acidic residues" evidence="2">
    <location>
        <begin position="27"/>
        <end position="44"/>
    </location>
</feature>
<dbReference type="Proteomes" id="UP001295423">
    <property type="component" value="Unassembled WGS sequence"/>
</dbReference>
<feature type="compositionally biased region" description="Pro residues" evidence="2">
    <location>
        <begin position="574"/>
        <end position="586"/>
    </location>
</feature>
<feature type="transmembrane region" description="Helical" evidence="3">
    <location>
        <begin position="253"/>
        <end position="273"/>
    </location>
</feature>
<name>A0AAD2FRR2_9STRA</name>
<feature type="compositionally biased region" description="Polar residues" evidence="2">
    <location>
        <begin position="120"/>
        <end position="134"/>
    </location>
</feature>
<feature type="compositionally biased region" description="Low complexity" evidence="2">
    <location>
        <begin position="73"/>
        <end position="88"/>
    </location>
</feature>
<feature type="region of interest" description="Disordered" evidence="2">
    <location>
        <begin position="282"/>
        <end position="304"/>
    </location>
</feature>
<reference evidence="4" key="1">
    <citation type="submission" date="2023-08" db="EMBL/GenBank/DDBJ databases">
        <authorList>
            <person name="Audoor S."/>
            <person name="Bilcke G."/>
        </authorList>
    </citation>
    <scope>NUCLEOTIDE SEQUENCE</scope>
</reference>
<keyword evidence="3" id="KW-0472">Membrane</keyword>
<proteinExistence type="predicted"/>
<dbReference type="Pfam" id="PF00560">
    <property type="entry name" value="LRR_1"/>
    <property type="match status" value="1"/>
</dbReference>
<feature type="compositionally biased region" description="Low complexity" evidence="2">
    <location>
        <begin position="587"/>
        <end position="616"/>
    </location>
</feature>